<dbReference type="Pfam" id="PF00542">
    <property type="entry name" value="Ribosomal_L12"/>
    <property type="match status" value="1"/>
</dbReference>
<dbReference type="eggNOG" id="KOG1715">
    <property type="taxonomic scope" value="Eukaryota"/>
</dbReference>
<dbReference type="OrthoDB" id="250175at2759"/>
<dbReference type="Pfam" id="PF16320">
    <property type="entry name" value="Ribosomal_L12_N"/>
    <property type="match status" value="1"/>
</dbReference>
<dbReference type="InterPro" id="IPR000206">
    <property type="entry name" value="Ribosomal_bL12"/>
</dbReference>
<dbReference type="OMA" id="LEDKWGV"/>
<dbReference type="PANTHER" id="PTHR45987">
    <property type="entry name" value="39S RIBOSOMAL PROTEIN L12"/>
    <property type="match status" value="1"/>
</dbReference>
<dbReference type="Proteomes" id="UP000009131">
    <property type="component" value="Unassembled WGS sequence"/>
</dbReference>
<evidence type="ECO:0000313" key="7">
    <source>
        <dbReference type="EMBL" id="GAA97706.1"/>
    </source>
</evidence>
<dbReference type="InterPro" id="IPR014719">
    <property type="entry name" value="Ribosomal_bL12_C/ClpS-like"/>
</dbReference>
<feature type="region of interest" description="Disordered" evidence="4">
    <location>
        <begin position="37"/>
        <end position="60"/>
    </location>
</feature>
<keyword evidence="8" id="KW-1185">Reference proteome</keyword>
<comment type="similarity">
    <text evidence="1">Belongs to the bacterial ribosomal protein bL12 family.</text>
</comment>
<keyword evidence="3" id="KW-0687">Ribonucleoprotein</keyword>
<sequence length="196" mass="20623">MAARECCSILVRASRRAAAPVQRRCFASCSRLLLDQQQATPTPSGSAPPPSSGSASPAAANKKLDPIVEAISQLNLLEASELVTQLRSKLNIADIAMPSAAPAAPPAAASSEGAAPVEEEKPKEKTSFTLKLTKIDAAQKAKAIREVKSIMPSMNLVEAKKFVESLPQTLKEDCSKEDAEKLKKAMEAVGAVVSVE</sequence>
<evidence type="ECO:0000259" key="6">
    <source>
        <dbReference type="Pfam" id="PF16320"/>
    </source>
</evidence>
<feature type="domain" description="Large ribosomal subunit protein bL12 oligomerization" evidence="6">
    <location>
        <begin position="64"/>
        <end position="109"/>
    </location>
</feature>
<reference evidence="7 8" key="2">
    <citation type="journal article" date="2012" name="Open Biol.">
        <title>Characteristics of nucleosomes and linker DNA regions on the genome of the basidiomycete Mixia osmundae revealed by mono- and dinucleosome mapping.</title>
        <authorList>
            <person name="Nishida H."/>
            <person name="Kondo S."/>
            <person name="Matsumoto T."/>
            <person name="Suzuki Y."/>
            <person name="Yoshikawa H."/>
            <person name="Taylor T.D."/>
            <person name="Sugiyama J."/>
        </authorList>
    </citation>
    <scope>NUCLEOTIDE SEQUENCE [LARGE SCALE GENOMIC DNA]</scope>
    <source>
        <strain evidence="8">CBS 9802 / IAM 14324 / JCM 22182 / KY 12970</strain>
    </source>
</reference>
<dbReference type="GO" id="GO:0003729">
    <property type="term" value="F:mRNA binding"/>
    <property type="evidence" value="ECO:0007669"/>
    <property type="project" value="TreeGrafter"/>
</dbReference>
<dbReference type="GO" id="GO:0003735">
    <property type="term" value="F:structural constituent of ribosome"/>
    <property type="evidence" value="ECO:0007669"/>
    <property type="project" value="InterPro"/>
</dbReference>
<evidence type="ECO:0000256" key="2">
    <source>
        <dbReference type="ARBA" id="ARBA00022980"/>
    </source>
</evidence>
<comment type="caution">
    <text evidence="7">The sequence shown here is derived from an EMBL/GenBank/DDBJ whole genome shotgun (WGS) entry which is preliminary data.</text>
</comment>
<dbReference type="Gene3D" id="3.30.1390.10">
    <property type="match status" value="1"/>
</dbReference>
<feature type="compositionally biased region" description="Low complexity" evidence="4">
    <location>
        <begin position="101"/>
        <end position="116"/>
    </location>
</feature>
<evidence type="ECO:0000256" key="4">
    <source>
        <dbReference type="SAM" id="MobiDB-lite"/>
    </source>
</evidence>
<dbReference type="SUPFAM" id="SSF48300">
    <property type="entry name" value="Ribosomal protein L7/12, oligomerisation (N-terminal) domain"/>
    <property type="match status" value="1"/>
</dbReference>
<dbReference type="PANTHER" id="PTHR45987:SF4">
    <property type="entry name" value="LARGE RIBOSOMAL SUBUNIT PROTEIN BL12M"/>
    <property type="match status" value="1"/>
</dbReference>
<dbReference type="EMBL" id="BABT02000134">
    <property type="protein sequence ID" value="GAA97706.1"/>
    <property type="molecule type" value="Genomic_DNA"/>
</dbReference>
<dbReference type="HOGENOM" id="CLU_086499_0_1_1"/>
<dbReference type="InterPro" id="IPR013823">
    <property type="entry name" value="Ribosomal_bL12_C"/>
</dbReference>
<dbReference type="FunCoup" id="G7E4E6">
    <property type="interactions" value="163"/>
</dbReference>
<protein>
    <recommendedName>
        <fullName evidence="9">Ribosomal protein L7/L12 C-terminal domain-containing protein</fullName>
    </recommendedName>
</protein>
<dbReference type="Gene3D" id="1.20.5.710">
    <property type="entry name" value="Single helix bin"/>
    <property type="match status" value="1"/>
</dbReference>
<dbReference type="InterPro" id="IPR008932">
    <property type="entry name" value="Ribosomal_bL12_oligo"/>
</dbReference>
<dbReference type="InParanoid" id="G7E4E6"/>
<feature type="region of interest" description="Disordered" evidence="4">
    <location>
        <begin position="101"/>
        <end position="125"/>
    </location>
</feature>
<name>G7E4E6_MIXOS</name>
<dbReference type="RefSeq" id="XP_014564836.1">
    <property type="nucleotide sequence ID" value="XM_014709350.1"/>
</dbReference>
<dbReference type="AlphaFoldDB" id="G7E4E6"/>
<accession>G7E4E6</accession>
<evidence type="ECO:0000256" key="1">
    <source>
        <dbReference type="ARBA" id="ARBA00007197"/>
    </source>
</evidence>
<evidence type="ECO:0000256" key="3">
    <source>
        <dbReference type="ARBA" id="ARBA00023274"/>
    </source>
</evidence>
<dbReference type="STRING" id="764103.G7E4E6"/>
<dbReference type="GO" id="GO:0005762">
    <property type="term" value="C:mitochondrial large ribosomal subunit"/>
    <property type="evidence" value="ECO:0007669"/>
    <property type="project" value="TreeGrafter"/>
</dbReference>
<dbReference type="SUPFAM" id="SSF54736">
    <property type="entry name" value="ClpS-like"/>
    <property type="match status" value="1"/>
</dbReference>
<dbReference type="InterPro" id="IPR036235">
    <property type="entry name" value="Ribosomal_bL12_oligo_N_sf"/>
</dbReference>
<feature type="domain" description="Large ribosomal subunit protein bL12 C-terminal" evidence="5">
    <location>
        <begin position="128"/>
        <end position="195"/>
    </location>
</feature>
<evidence type="ECO:0008006" key="9">
    <source>
        <dbReference type="Google" id="ProtNLM"/>
    </source>
</evidence>
<proteinExistence type="inferred from homology"/>
<evidence type="ECO:0000313" key="8">
    <source>
        <dbReference type="Proteomes" id="UP000009131"/>
    </source>
</evidence>
<dbReference type="FunFam" id="3.30.1390.10:FF:000001">
    <property type="entry name" value="50S ribosomal protein L7/L12"/>
    <property type="match status" value="1"/>
</dbReference>
<gene>
    <name evidence="7" type="primary">Mo04384</name>
    <name evidence="7" type="ORF">E5Q_04384</name>
</gene>
<organism evidence="7 8">
    <name type="scientific">Mixia osmundae (strain CBS 9802 / IAM 14324 / JCM 22182 / KY 12970)</name>
    <dbReference type="NCBI Taxonomy" id="764103"/>
    <lineage>
        <taxon>Eukaryota</taxon>
        <taxon>Fungi</taxon>
        <taxon>Dikarya</taxon>
        <taxon>Basidiomycota</taxon>
        <taxon>Pucciniomycotina</taxon>
        <taxon>Mixiomycetes</taxon>
        <taxon>Mixiales</taxon>
        <taxon>Mixiaceae</taxon>
        <taxon>Mixia</taxon>
    </lineage>
</organism>
<keyword evidence="2" id="KW-0689">Ribosomal protein</keyword>
<reference evidence="7 8" key="1">
    <citation type="journal article" date="2011" name="J. Gen. Appl. Microbiol.">
        <title>Draft genome sequencing of the enigmatic basidiomycete Mixia osmundae.</title>
        <authorList>
            <person name="Nishida H."/>
            <person name="Nagatsuka Y."/>
            <person name="Sugiyama J."/>
        </authorList>
    </citation>
    <scope>NUCLEOTIDE SEQUENCE [LARGE SCALE GENOMIC DNA]</scope>
    <source>
        <strain evidence="8">CBS 9802 / IAM 14324 / JCM 22182 / KY 12970</strain>
    </source>
</reference>
<dbReference type="HAMAP" id="MF_00368">
    <property type="entry name" value="Ribosomal_bL12"/>
    <property type="match status" value="1"/>
</dbReference>
<evidence type="ECO:0000259" key="5">
    <source>
        <dbReference type="Pfam" id="PF00542"/>
    </source>
</evidence>
<dbReference type="GO" id="GO:0006412">
    <property type="term" value="P:translation"/>
    <property type="evidence" value="ECO:0007669"/>
    <property type="project" value="InterPro"/>
</dbReference>